<organism evidence="1 2">
    <name type="scientific">Naganishia adeliensis</name>
    <dbReference type="NCBI Taxonomy" id="92952"/>
    <lineage>
        <taxon>Eukaryota</taxon>
        <taxon>Fungi</taxon>
        <taxon>Dikarya</taxon>
        <taxon>Basidiomycota</taxon>
        <taxon>Agaricomycotina</taxon>
        <taxon>Tremellomycetes</taxon>
        <taxon>Filobasidiales</taxon>
        <taxon>Filobasidiaceae</taxon>
        <taxon>Naganishia</taxon>
    </lineage>
</organism>
<dbReference type="EMBL" id="JASBWS010000107">
    <property type="protein sequence ID" value="KAJ9097044.1"/>
    <property type="molecule type" value="Genomic_DNA"/>
</dbReference>
<dbReference type="Proteomes" id="UP001230649">
    <property type="component" value="Unassembled WGS sequence"/>
</dbReference>
<keyword evidence="2" id="KW-1185">Reference proteome</keyword>
<proteinExistence type="predicted"/>
<comment type="caution">
    <text evidence="1">The sequence shown here is derived from an EMBL/GenBank/DDBJ whole genome shotgun (WGS) entry which is preliminary data.</text>
</comment>
<accession>A0ACC2VCC3</accession>
<name>A0ACC2VCC3_9TREE</name>
<gene>
    <name evidence="1" type="ORF">QFC20_006286</name>
</gene>
<evidence type="ECO:0000313" key="1">
    <source>
        <dbReference type="EMBL" id="KAJ9097044.1"/>
    </source>
</evidence>
<protein>
    <submittedName>
        <fullName evidence="1">Uncharacterized protein</fullName>
    </submittedName>
</protein>
<reference evidence="1" key="1">
    <citation type="submission" date="2023-04" db="EMBL/GenBank/DDBJ databases">
        <title>Draft Genome sequencing of Naganishia species isolated from polar environments using Oxford Nanopore Technology.</title>
        <authorList>
            <person name="Leo P."/>
            <person name="Venkateswaran K."/>
        </authorList>
    </citation>
    <scope>NUCLEOTIDE SEQUENCE</scope>
    <source>
        <strain evidence="1">MNA-CCFEE 5262</strain>
    </source>
</reference>
<evidence type="ECO:0000313" key="2">
    <source>
        <dbReference type="Proteomes" id="UP001230649"/>
    </source>
</evidence>
<sequence>MPERSNWIRPADSLSPEEQGYLKKRRPLLEEKWVQRIADVGLTAPPRLPVVGMALSGGGYRAMISGAGMAFQPNETAGSVGDLLGLSSYVSGLSGGSWAVSSFYANNGIPPTKLANNTWDLSSNLVFPDHDIAEWLANLGCGVYRKNQKGFATQWTDYWGLALSDHLFPAEYRTDKSPNLRWSDIPRISPRVQKADLPWPIIIAVEREEGEKVVGDNSTIYEFTLAEFGAWQWGSKTRSQGAFTPVRNLGTRMDNGVPQDMSKCYENFDNAGDTLMQKLKDKSWSELGIFGGPLDVGQDVVEDVLKIVSDLGEDVAVYPNPFYKWTGQENPNGNNEKLTLLDGGLADENVPLEPLLQPERAVDAIFAFDNSADSPQKWPKGISLYTTYQKSLNLSQKYNIPETMPPVPPREGFVNDDLNKRPVFFGCDISTLPTIIYIPNAPWSHWSNHSTFQLAYGLNETLVLIDNGRRSLELNGTVPEWGLCLTCAMINNAVLQSGQPHEDKCKACLDRWCWNGVVNATEGKATEYQAMGQFPAFPQEPSAYGSEERDGRDGL</sequence>